<name>A0AAV3S1D0_LITER</name>
<evidence type="ECO:0000313" key="2">
    <source>
        <dbReference type="Proteomes" id="UP001454036"/>
    </source>
</evidence>
<reference evidence="1 2" key="1">
    <citation type="submission" date="2024-01" db="EMBL/GenBank/DDBJ databases">
        <title>The complete chloroplast genome sequence of Lithospermum erythrorhizon: insights into the phylogenetic relationship among Boraginaceae species and the maternal lineages of purple gromwells.</title>
        <authorList>
            <person name="Okada T."/>
            <person name="Watanabe K."/>
        </authorList>
    </citation>
    <scope>NUCLEOTIDE SEQUENCE [LARGE SCALE GENOMIC DNA]</scope>
</reference>
<dbReference type="PANTHER" id="PTHR33710">
    <property type="entry name" value="BNAC02G09200D PROTEIN"/>
    <property type="match status" value="1"/>
</dbReference>
<dbReference type="AlphaFoldDB" id="A0AAV3S1D0"/>
<dbReference type="InterPro" id="IPR036691">
    <property type="entry name" value="Endo/exonu/phosph_ase_sf"/>
</dbReference>
<protein>
    <recommendedName>
        <fullName evidence="3">Endonuclease/exonuclease/phosphatase domain-containing protein</fullName>
    </recommendedName>
</protein>
<dbReference type="Gene3D" id="3.60.10.10">
    <property type="entry name" value="Endonuclease/exonuclease/phosphatase"/>
    <property type="match status" value="1"/>
</dbReference>
<organism evidence="1 2">
    <name type="scientific">Lithospermum erythrorhizon</name>
    <name type="common">Purple gromwell</name>
    <name type="synonym">Lithospermum officinale var. erythrorhizon</name>
    <dbReference type="NCBI Taxonomy" id="34254"/>
    <lineage>
        <taxon>Eukaryota</taxon>
        <taxon>Viridiplantae</taxon>
        <taxon>Streptophyta</taxon>
        <taxon>Embryophyta</taxon>
        <taxon>Tracheophyta</taxon>
        <taxon>Spermatophyta</taxon>
        <taxon>Magnoliopsida</taxon>
        <taxon>eudicotyledons</taxon>
        <taxon>Gunneridae</taxon>
        <taxon>Pentapetalae</taxon>
        <taxon>asterids</taxon>
        <taxon>lamiids</taxon>
        <taxon>Boraginales</taxon>
        <taxon>Boraginaceae</taxon>
        <taxon>Boraginoideae</taxon>
        <taxon>Lithospermeae</taxon>
        <taxon>Lithospermum</taxon>
    </lineage>
</organism>
<evidence type="ECO:0008006" key="3">
    <source>
        <dbReference type="Google" id="ProtNLM"/>
    </source>
</evidence>
<keyword evidence="2" id="KW-1185">Reference proteome</keyword>
<gene>
    <name evidence="1" type="ORF">LIER_33772</name>
</gene>
<dbReference type="SUPFAM" id="SSF56219">
    <property type="entry name" value="DNase I-like"/>
    <property type="match status" value="1"/>
</dbReference>
<proteinExistence type="predicted"/>
<sequence length="316" mass="36831">METKLWKQEWESITYKLKMPNSFLVDARGRKGGLPYFGHEIKHRRLSWELLKFLSNSSNLPTIVSGDFNEVLDVEHSSFRRQRPLWQVNNFRKAVLDCDLMDIGFSGYPFTWSNNFFSPYFVRARLDRSLISKNCGTKQELARKKKRFRFEDGWFLYEESKAVVERAWNSVKHDDPGTQGLLRILQRLRETNDIYWHQRSRLEWRVKGDRNTGYFHAVAVQRHRANFITALQDENGALQTNLDTVHKLAVDFYKDLFSSQSDNLGNSLVFDHLKTLDSSKASILGTGFTMEDVKRSLFSMQKGKAPGPDGLPAQFF</sequence>
<evidence type="ECO:0000313" key="1">
    <source>
        <dbReference type="EMBL" id="GAA0186484.1"/>
    </source>
</evidence>
<comment type="caution">
    <text evidence="1">The sequence shown here is derived from an EMBL/GenBank/DDBJ whole genome shotgun (WGS) entry which is preliminary data.</text>
</comment>
<accession>A0AAV3S1D0</accession>
<dbReference type="EMBL" id="BAABME010013745">
    <property type="protein sequence ID" value="GAA0186484.1"/>
    <property type="molecule type" value="Genomic_DNA"/>
</dbReference>
<dbReference type="PANTHER" id="PTHR33710:SF71">
    <property type="entry name" value="ENDONUCLEASE_EXONUCLEASE_PHOSPHATASE DOMAIN-CONTAINING PROTEIN"/>
    <property type="match status" value="1"/>
</dbReference>
<dbReference type="Proteomes" id="UP001454036">
    <property type="component" value="Unassembled WGS sequence"/>
</dbReference>